<keyword evidence="2" id="KW-0813">Transport</keyword>
<dbReference type="GO" id="GO:0005524">
    <property type="term" value="F:ATP binding"/>
    <property type="evidence" value="ECO:0007669"/>
    <property type="project" value="UniProtKB-KW"/>
</dbReference>
<evidence type="ECO:0000256" key="1">
    <source>
        <dbReference type="ARBA" id="ARBA00005417"/>
    </source>
</evidence>
<evidence type="ECO:0000259" key="5">
    <source>
        <dbReference type="PROSITE" id="PS50893"/>
    </source>
</evidence>
<organism evidence="6 7">
    <name type="scientific">Gordonia effusa NBRC 100432</name>
    <dbReference type="NCBI Taxonomy" id="1077974"/>
    <lineage>
        <taxon>Bacteria</taxon>
        <taxon>Bacillati</taxon>
        <taxon>Actinomycetota</taxon>
        <taxon>Actinomycetes</taxon>
        <taxon>Mycobacteriales</taxon>
        <taxon>Gordoniaceae</taxon>
        <taxon>Gordonia</taxon>
    </lineage>
</organism>
<gene>
    <name evidence="6" type="ORF">GOEFS_006_00330</name>
</gene>
<evidence type="ECO:0000256" key="4">
    <source>
        <dbReference type="ARBA" id="ARBA00022840"/>
    </source>
</evidence>
<accession>H0QUS9</accession>
<comment type="similarity">
    <text evidence="1">Belongs to the ABC transporter superfamily.</text>
</comment>
<keyword evidence="4 6" id="KW-0067">ATP-binding</keyword>
<dbReference type="STRING" id="1077974.GOEFS_006_00330"/>
<sequence>MTLDASGLSRTFRGHTAVHAADLTLPAGRICGLVGPNGAGKTTFLLMLAGLLASDTGTIKFNGEVVSPQNLRRQVGWMPDTFGTWESLTSREILTTFGRLYGQSAKSARSRADDLLAQVHLNEYADRKAHELSRGQKQRLGFARTLMNNPAILLLDEPASGMDPRSRVELRDHLRRLADDGTAILLSSHILAELSEMVDDVVLMTAGRTQTYAAPTEPRWRIRRIDQSVDEAEVVDFPDERTAASYLSQLVGSGAQIAEFTRISDHLEDAYLALDPVRR</sequence>
<dbReference type="InterPro" id="IPR003593">
    <property type="entry name" value="AAA+_ATPase"/>
</dbReference>
<dbReference type="GO" id="GO:0016887">
    <property type="term" value="F:ATP hydrolysis activity"/>
    <property type="evidence" value="ECO:0007669"/>
    <property type="project" value="InterPro"/>
</dbReference>
<keyword evidence="3" id="KW-0547">Nucleotide-binding</keyword>
<dbReference type="Proteomes" id="UP000035034">
    <property type="component" value="Unassembled WGS sequence"/>
</dbReference>
<evidence type="ECO:0000313" key="7">
    <source>
        <dbReference type="Proteomes" id="UP000035034"/>
    </source>
</evidence>
<protein>
    <submittedName>
        <fullName evidence="6">Putative ABC transporter ATP-binding protein</fullName>
    </submittedName>
</protein>
<dbReference type="InterPro" id="IPR003439">
    <property type="entry name" value="ABC_transporter-like_ATP-bd"/>
</dbReference>
<name>H0QUS9_9ACTN</name>
<proteinExistence type="inferred from homology"/>
<evidence type="ECO:0000256" key="3">
    <source>
        <dbReference type="ARBA" id="ARBA00022741"/>
    </source>
</evidence>
<dbReference type="InterPro" id="IPR027417">
    <property type="entry name" value="P-loop_NTPase"/>
</dbReference>
<keyword evidence="7" id="KW-1185">Reference proteome</keyword>
<dbReference type="PANTHER" id="PTHR43335">
    <property type="entry name" value="ABC TRANSPORTER, ATP-BINDING PROTEIN"/>
    <property type="match status" value="1"/>
</dbReference>
<dbReference type="CDD" id="cd03230">
    <property type="entry name" value="ABC_DR_subfamily_A"/>
    <property type="match status" value="1"/>
</dbReference>
<dbReference type="PANTHER" id="PTHR43335:SF11">
    <property type="entry name" value="ABC TRANSPORTER RELATED"/>
    <property type="match status" value="1"/>
</dbReference>
<dbReference type="eggNOG" id="COG1131">
    <property type="taxonomic scope" value="Bacteria"/>
</dbReference>
<dbReference type="OrthoDB" id="9804819at2"/>
<dbReference type="RefSeq" id="WP_007315918.1">
    <property type="nucleotide sequence ID" value="NZ_BAEH01000006.1"/>
</dbReference>
<dbReference type="EMBL" id="BAEH01000006">
    <property type="protein sequence ID" value="GAB16580.1"/>
    <property type="molecule type" value="Genomic_DNA"/>
</dbReference>
<dbReference type="AlphaFoldDB" id="H0QUS9"/>
<dbReference type="PROSITE" id="PS50893">
    <property type="entry name" value="ABC_TRANSPORTER_2"/>
    <property type="match status" value="1"/>
</dbReference>
<evidence type="ECO:0000256" key="2">
    <source>
        <dbReference type="ARBA" id="ARBA00022448"/>
    </source>
</evidence>
<reference evidence="6 7" key="1">
    <citation type="submission" date="2011-12" db="EMBL/GenBank/DDBJ databases">
        <title>Whole genome shotgun sequence of Gordonia effusa NBRC 100432.</title>
        <authorList>
            <person name="Yoshida I."/>
            <person name="Takarada H."/>
            <person name="Hosoyama A."/>
            <person name="Tsuchikane K."/>
            <person name="Katsumata H."/>
            <person name="Yamazaki S."/>
            <person name="Fujita N."/>
        </authorList>
    </citation>
    <scope>NUCLEOTIDE SEQUENCE [LARGE SCALE GENOMIC DNA]</scope>
    <source>
        <strain evidence="6 7">NBRC 100432</strain>
    </source>
</reference>
<feature type="domain" description="ABC transporter" evidence="5">
    <location>
        <begin position="3"/>
        <end position="231"/>
    </location>
</feature>
<comment type="caution">
    <text evidence="6">The sequence shown here is derived from an EMBL/GenBank/DDBJ whole genome shotgun (WGS) entry which is preliminary data.</text>
</comment>
<dbReference type="SUPFAM" id="SSF52540">
    <property type="entry name" value="P-loop containing nucleoside triphosphate hydrolases"/>
    <property type="match status" value="1"/>
</dbReference>
<dbReference type="Pfam" id="PF00005">
    <property type="entry name" value="ABC_tran"/>
    <property type="match status" value="1"/>
</dbReference>
<dbReference type="SMART" id="SM00382">
    <property type="entry name" value="AAA"/>
    <property type="match status" value="1"/>
</dbReference>
<evidence type="ECO:0000313" key="6">
    <source>
        <dbReference type="EMBL" id="GAB16580.1"/>
    </source>
</evidence>
<dbReference type="Gene3D" id="3.40.50.300">
    <property type="entry name" value="P-loop containing nucleotide triphosphate hydrolases"/>
    <property type="match status" value="1"/>
</dbReference>